<protein>
    <submittedName>
        <fullName evidence="1">Uncharacterized protein</fullName>
    </submittedName>
</protein>
<dbReference type="Proteomes" id="UP000178912">
    <property type="component" value="Unassembled WGS sequence"/>
</dbReference>
<proteinExistence type="predicted"/>
<gene>
    <name evidence="1" type="ORF">RAG0_04704</name>
</gene>
<organism evidence="1 2">
    <name type="scientific">Rhynchosporium agropyri</name>
    <dbReference type="NCBI Taxonomy" id="914238"/>
    <lineage>
        <taxon>Eukaryota</taxon>
        <taxon>Fungi</taxon>
        <taxon>Dikarya</taxon>
        <taxon>Ascomycota</taxon>
        <taxon>Pezizomycotina</taxon>
        <taxon>Leotiomycetes</taxon>
        <taxon>Helotiales</taxon>
        <taxon>Ploettnerulaceae</taxon>
        <taxon>Rhynchosporium</taxon>
    </lineage>
</organism>
<dbReference type="EMBL" id="FJUX01000020">
    <property type="protein sequence ID" value="CZS94873.1"/>
    <property type="molecule type" value="Genomic_DNA"/>
</dbReference>
<keyword evidence="2" id="KW-1185">Reference proteome</keyword>
<sequence>MIYDVLDTQGSYSYDSQAYNSSPKKVRRVNRDYCPLSILEHFLEVWATIAVLTSVNSSWYPAP</sequence>
<accession>A0A1E1KA01</accession>
<name>A0A1E1KA01_9HELO</name>
<evidence type="ECO:0000313" key="1">
    <source>
        <dbReference type="EMBL" id="CZS94873.1"/>
    </source>
</evidence>
<reference evidence="2" key="1">
    <citation type="submission" date="2016-03" db="EMBL/GenBank/DDBJ databases">
        <authorList>
            <person name="Guldener U."/>
        </authorList>
    </citation>
    <scope>NUCLEOTIDE SEQUENCE [LARGE SCALE GENOMIC DNA]</scope>
    <source>
        <strain evidence="2">04CH-RAC-A.6.1</strain>
    </source>
</reference>
<evidence type="ECO:0000313" key="2">
    <source>
        <dbReference type="Proteomes" id="UP000178912"/>
    </source>
</evidence>
<dbReference type="AlphaFoldDB" id="A0A1E1KA01"/>